<comment type="caution">
    <text evidence="1">The sequence shown here is derived from an EMBL/GenBank/DDBJ whole genome shotgun (WGS) entry which is preliminary data.</text>
</comment>
<organism evidence="1 2">
    <name type="scientific">Stutzerimonas xanthomarina</name>
    <dbReference type="NCBI Taxonomy" id="271420"/>
    <lineage>
        <taxon>Bacteria</taxon>
        <taxon>Pseudomonadati</taxon>
        <taxon>Pseudomonadota</taxon>
        <taxon>Gammaproteobacteria</taxon>
        <taxon>Pseudomonadales</taxon>
        <taxon>Pseudomonadaceae</taxon>
        <taxon>Stutzerimonas</taxon>
    </lineage>
</organism>
<dbReference type="RefSeq" id="WP_041109811.1">
    <property type="nucleotide sequence ID" value="NZ_RHQL01000010.1"/>
</dbReference>
<sequence length="165" mass="18329">MFENLKAAYNAKLTLGNLADGRGRKGSRTWSCDILFYGARVGRANGDELARELNVAIDEQLQSQIIEALKTNGFKLDLTKTPRHSIHPDSPANFMRLAIAQIADEFELAQELKLLARDHTLVLIPSGGTKVAVYDVPFSVELKAELIEKFGQETIEFVNEELKGI</sequence>
<name>A0A3R8U1E3_9GAMM</name>
<proteinExistence type="predicted"/>
<evidence type="ECO:0000313" key="2">
    <source>
        <dbReference type="Proteomes" id="UP000276506"/>
    </source>
</evidence>
<evidence type="ECO:0000313" key="1">
    <source>
        <dbReference type="EMBL" id="RRV08765.1"/>
    </source>
</evidence>
<gene>
    <name evidence="1" type="ORF">EGJ28_15960</name>
</gene>
<dbReference type="EMBL" id="RHQL01000010">
    <property type="protein sequence ID" value="RRV08765.1"/>
    <property type="molecule type" value="Genomic_DNA"/>
</dbReference>
<dbReference type="Proteomes" id="UP000276506">
    <property type="component" value="Unassembled WGS sequence"/>
</dbReference>
<reference evidence="1 2" key="1">
    <citation type="submission" date="2018-10" db="EMBL/GenBank/DDBJ databases">
        <title>Transmission dynamics of multidrug resistant bacteria on intensive care unit surfaces.</title>
        <authorList>
            <person name="D'Souza A.W."/>
            <person name="Potter R.F."/>
            <person name="Wallace M."/>
            <person name="Shupe A."/>
            <person name="Patel S."/>
            <person name="Sun S."/>
            <person name="Gul D."/>
            <person name="Kwon J.H."/>
            <person name="Andleeb S."/>
            <person name="Burnham C.-A.D."/>
            <person name="Dantas G."/>
        </authorList>
    </citation>
    <scope>NUCLEOTIDE SEQUENCE [LARGE SCALE GENOMIC DNA]</scope>
    <source>
        <strain evidence="1 2">PX_177</strain>
    </source>
</reference>
<accession>A0A3R8U1E3</accession>
<protein>
    <submittedName>
        <fullName evidence="1">Uncharacterized protein</fullName>
    </submittedName>
</protein>
<dbReference type="AlphaFoldDB" id="A0A3R8U1E3"/>